<reference evidence="1 2" key="1">
    <citation type="journal article" date="2010" name="Genome Biol.">
        <title>A first genome assembly of the barley fungal pathogen Pyrenophora teres f. teres.</title>
        <authorList>
            <person name="Ellwood S.R."/>
            <person name="Liu Z."/>
            <person name="Syme R.A."/>
            <person name="Lai Z."/>
            <person name="Hane J.K."/>
            <person name="Keiper F."/>
            <person name="Moffat C.S."/>
            <person name="Oliver R.P."/>
            <person name="Friesen T.L."/>
        </authorList>
    </citation>
    <scope>NUCLEOTIDE SEQUENCE [LARGE SCALE GENOMIC DNA]</scope>
    <source>
        <strain evidence="1 2">0-1</strain>
    </source>
</reference>
<accession>E3RMV6</accession>
<dbReference type="AlphaFoldDB" id="E3RMV6"/>
<dbReference type="EMBL" id="GL534094">
    <property type="protein sequence ID" value="EFQ92943.1"/>
    <property type="molecule type" value="Genomic_DNA"/>
</dbReference>
<name>E3RMV6_PYRTT</name>
<dbReference type="Proteomes" id="UP000001067">
    <property type="component" value="Unassembled WGS sequence"/>
</dbReference>
<proteinExistence type="predicted"/>
<dbReference type="HOGENOM" id="CLU_2850785_0_0_1"/>
<keyword evidence="2" id="KW-1185">Reference proteome</keyword>
<evidence type="ECO:0000313" key="1">
    <source>
        <dbReference type="EMBL" id="EFQ92943.1"/>
    </source>
</evidence>
<sequence length="65" mass="7437">MNRIFMNASWVIQNVVISDEDDNQKNAPRYVLRVLTPIVSDPNTRSGKLHSRSSLFPKPIAITKR</sequence>
<dbReference type="KEGG" id="pte:PTT_09843"/>
<gene>
    <name evidence="1" type="ORF">PTT_09843</name>
</gene>
<evidence type="ECO:0000313" key="2">
    <source>
        <dbReference type="Proteomes" id="UP000001067"/>
    </source>
</evidence>
<protein>
    <submittedName>
        <fullName evidence="1">Uncharacterized protein</fullName>
    </submittedName>
</protein>
<organism evidence="2">
    <name type="scientific">Pyrenophora teres f. teres (strain 0-1)</name>
    <name type="common">Barley net blotch fungus</name>
    <name type="synonym">Drechslera teres f. teres</name>
    <dbReference type="NCBI Taxonomy" id="861557"/>
    <lineage>
        <taxon>Eukaryota</taxon>
        <taxon>Fungi</taxon>
        <taxon>Dikarya</taxon>
        <taxon>Ascomycota</taxon>
        <taxon>Pezizomycotina</taxon>
        <taxon>Dothideomycetes</taxon>
        <taxon>Pleosporomycetidae</taxon>
        <taxon>Pleosporales</taxon>
        <taxon>Pleosporineae</taxon>
        <taxon>Pleosporaceae</taxon>
        <taxon>Pyrenophora</taxon>
    </lineage>
</organism>